<evidence type="ECO:0000313" key="2">
    <source>
        <dbReference type="Proteomes" id="UP000287527"/>
    </source>
</evidence>
<dbReference type="Proteomes" id="UP000287527">
    <property type="component" value="Unassembled WGS sequence"/>
</dbReference>
<sequence>MKTKSILLMLLTMIIAACEPEEVNQFRNDELTPVSSYENKLPDFMIGVFGMKKNQPFTEAGTIIIKQDSIIINTVNHKQAFQITENFNFYDPDCRWVIAVNGIEYIFTTSSYGQKTWFKYRHINDAFYTPVGTYYKDYIEPETPEEPIYN</sequence>
<gene>
    <name evidence="1" type="ORF">EPI11_07920</name>
</gene>
<dbReference type="PROSITE" id="PS51257">
    <property type="entry name" value="PROKAR_LIPOPROTEIN"/>
    <property type="match status" value="1"/>
</dbReference>
<reference evidence="1 2" key="1">
    <citation type="submission" date="2019-01" db="EMBL/GenBank/DDBJ databases">
        <title>Flavobacterium sp. nov.,isolated from freshwater.</title>
        <authorList>
            <person name="Zhang R."/>
            <person name="Du Z.-J."/>
        </authorList>
    </citation>
    <scope>NUCLEOTIDE SEQUENCE [LARGE SCALE GENOMIC DNA]</scope>
    <source>
        <strain evidence="1 2">1E403</strain>
    </source>
</reference>
<dbReference type="AlphaFoldDB" id="A0A3S3U3D4"/>
<dbReference type="EMBL" id="SBII01000004">
    <property type="protein sequence ID" value="RWX00940.1"/>
    <property type="molecule type" value="Genomic_DNA"/>
</dbReference>
<dbReference type="RefSeq" id="WP_128389422.1">
    <property type="nucleotide sequence ID" value="NZ_SBII01000004.1"/>
</dbReference>
<keyword evidence="2" id="KW-1185">Reference proteome</keyword>
<accession>A0A3S3U3D4</accession>
<protein>
    <recommendedName>
        <fullName evidence="3">Lipoprotein</fullName>
    </recommendedName>
</protein>
<comment type="caution">
    <text evidence="1">The sequence shown here is derived from an EMBL/GenBank/DDBJ whole genome shotgun (WGS) entry which is preliminary data.</text>
</comment>
<name>A0A3S3U3D4_9FLAO</name>
<evidence type="ECO:0008006" key="3">
    <source>
        <dbReference type="Google" id="ProtNLM"/>
    </source>
</evidence>
<proteinExistence type="predicted"/>
<evidence type="ECO:0000313" key="1">
    <source>
        <dbReference type="EMBL" id="RWX00940.1"/>
    </source>
</evidence>
<organism evidence="1 2">
    <name type="scientific">Flavobacterium cerinum</name>
    <dbReference type="NCBI Taxonomy" id="2502784"/>
    <lineage>
        <taxon>Bacteria</taxon>
        <taxon>Pseudomonadati</taxon>
        <taxon>Bacteroidota</taxon>
        <taxon>Flavobacteriia</taxon>
        <taxon>Flavobacteriales</taxon>
        <taxon>Flavobacteriaceae</taxon>
        <taxon>Flavobacterium</taxon>
    </lineage>
</organism>